<protein>
    <submittedName>
        <fullName evidence="3">Uncharacterized protein</fullName>
    </submittedName>
</protein>
<evidence type="ECO:0000313" key="2">
    <source>
        <dbReference type="EMBL" id="MDP4485672.1"/>
    </source>
</evidence>
<evidence type="ECO:0000256" key="1">
    <source>
        <dbReference type="SAM" id="Phobius"/>
    </source>
</evidence>
<proteinExistence type="predicted"/>
<reference evidence="2 5" key="2">
    <citation type="submission" date="2023-04" db="EMBL/GenBank/DDBJ databases">
        <title>Novel Pseudoalteromonas species isolated from Pacific coral.</title>
        <authorList>
            <person name="Videau P."/>
            <person name="Shlafstein M.D."/>
            <person name="Oline D.K."/>
            <person name="Strangman W.K."/>
            <person name="Hahnke R.L."/>
            <person name="Saw J.H."/>
            <person name="Ushijima B."/>
        </authorList>
    </citation>
    <scope>NUCLEOTIDE SEQUENCE [LARGE SCALE GENOMIC DNA]</scope>
    <source>
        <strain evidence="2 5">LMG 14908</strain>
    </source>
</reference>
<dbReference type="GeneID" id="88776790"/>
<dbReference type="EMBL" id="CP040558">
    <property type="protein sequence ID" value="QCU75522.1"/>
    <property type="molecule type" value="Genomic_DNA"/>
</dbReference>
<evidence type="ECO:0000313" key="3">
    <source>
        <dbReference type="EMBL" id="QCU75522.1"/>
    </source>
</evidence>
<feature type="transmembrane region" description="Helical" evidence="1">
    <location>
        <begin position="55"/>
        <end position="74"/>
    </location>
</feature>
<evidence type="ECO:0000313" key="5">
    <source>
        <dbReference type="Proteomes" id="UP001242314"/>
    </source>
</evidence>
<dbReference type="Proteomes" id="UP000310065">
    <property type="component" value="Chromosome L1"/>
</dbReference>
<keyword evidence="1" id="KW-0472">Membrane</keyword>
<dbReference type="KEGG" id="pdv:FFU37_14080"/>
<dbReference type="AlphaFoldDB" id="A0A4P9J3K1"/>
<feature type="transmembrane region" description="Helical" evidence="1">
    <location>
        <begin position="7"/>
        <end position="35"/>
    </location>
</feature>
<accession>A0A4P9J3K1</accession>
<dbReference type="Proteomes" id="UP001242314">
    <property type="component" value="Unassembled WGS sequence"/>
</dbReference>
<evidence type="ECO:0000313" key="4">
    <source>
        <dbReference type="Proteomes" id="UP000310065"/>
    </source>
</evidence>
<keyword evidence="1" id="KW-1133">Transmembrane helix</keyword>
<sequence length="87" mass="9957">MKVYNASLFALIVFLPIGVVTDHIELFIALIMSLLPVNIKYGNRSITDLQNDKTAFSGVKILIWPPIILFFLILTHNKWAGYIDFYL</sequence>
<gene>
    <name evidence="3" type="ORF">FFU37_14080</name>
    <name evidence="2" type="ORF">QDH73_16815</name>
</gene>
<dbReference type="RefSeq" id="WP_039488988.1">
    <property type="nucleotide sequence ID" value="NZ_CP040558.1"/>
</dbReference>
<name>A0A4P9J3K1_9GAMM</name>
<reference evidence="3 4" key="1">
    <citation type="submission" date="2019-05" db="EMBL/GenBank/DDBJ databases">
        <title>Complete genome sequence of Pseudoalteromonas sp. 16-SW-7(T) isolated from the Okhotsk Sea, Russia.</title>
        <authorList>
            <person name="Nguyen T.H."/>
            <person name="Nedashkovskaya O.I."/>
            <person name="Kim S.-G."/>
        </authorList>
    </citation>
    <scope>NUCLEOTIDE SEQUENCE [LARGE SCALE GENOMIC DNA]</scope>
    <source>
        <strain evidence="3 4">16-SW-7</strain>
    </source>
</reference>
<dbReference type="EMBL" id="JASGWX010000016">
    <property type="protein sequence ID" value="MDP4485672.1"/>
    <property type="molecule type" value="Genomic_DNA"/>
</dbReference>
<keyword evidence="5" id="KW-1185">Reference proteome</keyword>
<organism evidence="3 4">
    <name type="scientific">Pseudoalteromonas distincta</name>
    <dbReference type="NCBI Taxonomy" id="77608"/>
    <lineage>
        <taxon>Bacteria</taxon>
        <taxon>Pseudomonadati</taxon>
        <taxon>Pseudomonadota</taxon>
        <taxon>Gammaproteobacteria</taxon>
        <taxon>Alteromonadales</taxon>
        <taxon>Pseudoalteromonadaceae</taxon>
        <taxon>Pseudoalteromonas</taxon>
    </lineage>
</organism>
<keyword evidence="1" id="KW-0812">Transmembrane</keyword>